<keyword evidence="2" id="KW-1185">Reference proteome</keyword>
<dbReference type="SUPFAM" id="SSF69754">
    <property type="entry name" value="Ribosome binding protein Y (YfiA homologue)"/>
    <property type="match status" value="1"/>
</dbReference>
<dbReference type="AlphaFoldDB" id="A0A5B7X0E8"/>
<sequence>MDARFQYVKLDRSESLEEFTQKKLDKLENRYDWLISAEVKFKKHEPEEPKGYICNINLSGPGPLVFAESNEESFEAAAAETIKDLEKQLEKRKGQMKAY</sequence>
<dbReference type="Proteomes" id="UP000309016">
    <property type="component" value="Chromosome"/>
</dbReference>
<dbReference type="RefSeq" id="WP_139064714.1">
    <property type="nucleotide sequence ID" value="NZ_CP040812.1"/>
</dbReference>
<accession>A0A5B7X0E8</accession>
<reference evidence="1 2" key="1">
    <citation type="submission" date="2019-06" db="EMBL/GenBank/DDBJ databases">
        <title>Complete genome sequence of Antarcticibacterium flavum KCTC 52984T from an Antarctic marine sediment.</title>
        <authorList>
            <person name="Lee Y.M."/>
            <person name="Shin S.C."/>
        </authorList>
    </citation>
    <scope>NUCLEOTIDE SEQUENCE [LARGE SCALE GENOMIC DNA]</scope>
    <source>
        <strain evidence="1 2">KCTC 52984</strain>
    </source>
</reference>
<dbReference type="Gene3D" id="3.30.160.100">
    <property type="entry name" value="Ribosome hibernation promotion factor-like"/>
    <property type="match status" value="1"/>
</dbReference>
<gene>
    <name evidence="1" type="ORF">FHG64_01295</name>
</gene>
<dbReference type="EMBL" id="CP040812">
    <property type="protein sequence ID" value="QCY68138.1"/>
    <property type="molecule type" value="Genomic_DNA"/>
</dbReference>
<name>A0A5B7X0E8_9FLAO</name>
<dbReference type="KEGG" id="afla:FHG64_01295"/>
<dbReference type="Pfam" id="PF02482">
    <property type="entry name" value="Ribosomal_S30AE"/>
    <property type="match status" value="1"/>
</dbReference>
<dbReference type="InterPro" id="IPR003489">
    <property type="entry name" value="RHF/RaiA"/>
</dbReference>
<protein>
    <submittedName>
        <fullName evidence="1">HPF/RaiA family ribosome-associated protein</fullName>
    </submittedName>
</protein>
<dbReference type="InterPro" id="IPR036567">
    <property type="entry name" value="RHF-like"/>
</dbReference>
<evidence type="ECO:0000313" key="2">
    <source>
        <dbReference type="Proteomes" id="UP000309016"/>
    </source>
</evidence>
<evidence type="ECO:0000313" key="1">
    <source>
        <dbReference type="EMBL" id="QCY68138.1"/>
    </source>
</evidence>
<proteinExistence type="predicted"/>
<organism evidence="1 2">
    <name type="scientific">Antarcticibacterium flavum</name>
    <dbReference type="NCBI Taxonomy" id="2058175"/>
    <lineage>
        <taxon>Bacteria</taxon>
        <taxon>Pseudomonadati</taxon>
        <taxon>Bacteroidota</taxon>
        <taxon>Flavobacteriia</taxon>
        <taxon>Flavobacteriales</taxon>
        <taxon>Flavobacteriaceae</taxon>
        <taxon>Antarcticibacterium</taxon>
    </lineage>
</organism>
<dbReference type="OrthoDB" id="9808702at2"/>